<dbReference type="Pfam" id="PF12796">
    <property type="entry name" value="Ank_2"/>
    <property type="match status" value="2"/>
</dbReference>
<dbReference type="SUPFAM" id="SSF48403">
    <property type="entry name" value="Ankyrin repeat"/>
    <property type="match status" value="2"/>
</dbReference>
<keyword evidence="1" id="KW-0677">Repeat</keyword>
<evidence type="ECO:0000313" key="5">
    <source>
        <dbReference type="EMBL" id="KAK8850064.1"/>
    </source>
</evidence>
<dbReference type="PANTHER" id="PTHR24198">
    <property type="entry name" value="ANKYRIN REPEAT AND PROTEIN KINASE DOMAIN-CONTAINING PROTEIN"/>
    <property type="match status" value="1"/>
</dbReference>
<organism evidence="5 6">
    <name type="scientific">Tritrichomonas musculus</name>
    <dbReference type="NCBI Taxonomy" id="1915356"/>
    <lineage>
        <taxon>Eukaryota</taxon>
        <taxon>Metamonada</taxon>
        <taxon>Parabasalia</taxon>
        <taxon>Tritrichomonadida</taxon>
        <taxon>Tritrichomonadidae</taxon>
        <taxon>Tritrichomonas</taxon>
    </lineage>
</organism>
<evidence type="ECO:0000256" key="3">
    <source>
        <dbReference type="PROSITE-ProRule" id="PRU00023"/>
    </source>
</evidence>
<keyword evidence="2 3" id="KW-0040">ANK repeat</keyword>
<gene>
    <name evidence="5" type="ORF">M9Y10_018175</name>
</gene>
<feature type="repeat" description="ANK" evidence="3">
    <location>
        <begin position="468"/>
        <end position="488"/>
    </location>
</feature>
<evidence type="ECO:0000256" key="4">
    <source>
        <dbReference type="SAM" id="MobiDB-lite"/>
    </source>
</evidence>
<evidence type="ECO:0000313" key="6">
    <source>
        <dbReference type="Proteomes" id="UP001470230"/>
    </source>
</evidence>
<dbReference type="InterPro" id="IPR002110">
    <property type="entry name" value="Ankyrin_rpt"/>
</dbReference>
<dbReference type="InterPro" id="IPR036770">
    <property type="entry name" value="Ankyrin_rpt-contain_sf"/>
</dbReference>
<protein>
    <recommendedName>
        <fullName evidence="7">DUF3447 domain-containing protein</fullName>
    </recommendedName>
</protein>
<accession>A0ABR2HN60</accession>
<evidence type="ECO:0000256" key="1">
    <source>
        <dbReference type="ARBA" id="ARBA00022737"/>
    </source>
</evidence>
<feature type="compositionally biased region" description="Acidic residues" evidence="4">
    <location>
        <begin position="826"/>
        <end position="835"/>
    </location>
</feature>
<feature type="region of interest" description="Disordered" evidence="4">
    <location>
        <begin position="801"/>
        <end position="835"/>
    </location>
</feature>
<dbReference type="Gene3D" id="1.25.40.20">
    <property type="entry name" value="Ankyrin repeat-containing domain"/>
    <property type="match status" value="4"/>
</dbReference>
<keyword evidence="6" id="KW-1185">Reference proteome</keyword>
<feature type="compositionally biased region" description="Basic and acidic residues" evidence="4">
    <location>
        <begin position="811"/>
        <end position="825"/>
    </location>
</feature>
<dbReference type="PROSITE" id="PS50297">
    <property type="entry name" value="ANK_REP_REGION"/>
    <property type="match status" value="1"/>
</dbReference>
<dbReference type="PANTHER" id="PTHR24198:SF165">
    <property type="entry name" value="ANKYRIN REPEAT-CONTAINING PROTEIN-RELATED"/>
    <property type="match status" value="1"/>
</dbReference>
<dbReference type="SMART" id="SM00248">
    <property type="entry name" value="ANK"/>
    <property type="match status" value="8"/>
</dbReference>
<proteinExistence type="predicted"/>
<evidence type="ECO:0000256" key="2">
    <source>
        <dbReference type="ARBA" id="ARBA00023043"/>
    </source>
</evidence>
<comment type="caution">
    <text evidence="5">The sequence shown here is derived from an EMBL/GenBank/DDBJ whole genome shotgun (WGS) entry which is preliminary data.</text>
</comment>
<feature type="region of interest" description="Disordered" evidence="4">
    <location>
        <begin position="356"/>
        <end position="380"/>
    </location>
</feature>
<name>A0ABR2HN60_9EUKA</name>
<evidence type="ECO:0008006" key="7">
    <source>
        <dbReference type="Google" id="ProtNLM"/>
    </source>
</evidence>
<dbReference type="EMBL" id="JAPFFF010000024">
    <property type="protein sequence ID" value="KAK8850064.1"/>
    <property type="molecule type" value="Genomic_DNA"/>
</dbReference>
<dbReference type="Proteomes" id="UP001470230">
    <property type="component" value="Unassembled WGS sequence"/>
</dbReference>
<dbReference type="PROSITE" id="PS50088">
    <property type="entry name" value="ANK_REPEAT"/>
    <property type="match status" value="1"/>
</dbReference>
<feature type="compositionally biased region" description="Acidic residues" evidence="4">
    <location>
        <begin position="362"/>
        <end position="374"/>
    </location>
</feature>
<sequence length="835" mass="99983">MNERIGKMKDFQSLLLDFLDKEDQSEENYQKIVNFLSTYNLSENKRELKLFLTFIQKVFHYHHRSSNFYSNIFQVISIFLDDMKHNFSNSEIFNIFKDDKKLLLFLIEKKVFFIDNKIINKMKKGKYYNNQYPKYFGLIKSKGYDEESFIEKQKIGENDNYVCQLIRNNSIEKFVAYVNQENISIKDYIIKPSIFETNSFLLDIDPTLIEYAAFYGSIVIFRYLYMNGAELTPSLWEYAIHSNNAEMIHLLEELKVTPKDIKYNKIFEEAMKCHHNSIAQYIQNNKMENIDEKSVFLNSIKYYNYEFYPSEIKYDDRDLLICACQYDHFFIVKEFLSKTQVNVNSQIKCSYEENTKRRRDDYDDDNENNDDNEDNNNTKIEPFIGDFTRWNEWRAESRERDKIMNRRFWKSNIYKEELSLLHLAVENENVDIVKLLLNNPEIDVNQKMTSYYDTNISYNSEKLDTKREEKTALHIAAEKGNLEIVELLCQNSKININEKTIDCYPSDDDTRERITPLHFAIDNEDSEIVAFLVENPKIDINLKTTFERWWNGGKEEYKEITPLCFAVEKGNLEICRIILSNMNVDVNKKLIEFYTTANLSYVHKRKDSPLNIAIENNYDDIAELLLENKSIDVNSLSIKEYRYYKYDRRKQMRSPLLIAIVNGNERIVNILLSNKKIDLNFGLLNIGGGSNLRDKRSIGNYDPRIRKDKERPRRREDHRRLVYLNYRKDNYNDDGTYNPGKHRMNIRKYREMNEEEDINDDLDYRYRIFVRKFPIEASFELGYEKLMILINNALRNHEKQEIEEEDLANDDSSRYDHPPRYHDFNDYDNVDDYDD</sequence>
<reference evidence="5 6" key="1">
    <citation type="submission" date="2024-04" db="EMBL/GenBank/DDBJ databases">
        <title>Tritrichomonas musculus Genome.</title>
        <authorList>
            <person name="Alves-Ferreira E."/>
            <person name="Grigg M."/>
            <person name="Lorenzi H."/>
            <person name="Galac M."/>
        </authorList>
    </citation>
    <scope>NUCLEOTIDE SEQUENCE [LARGE SCALE GENOMIC DNA]</scope>
    <source>
        <strain evidence="5 6">EAF2021</strain>
    </source>
</reference>